<dbReference type="EMBL" id="CAJHJT010000034">
    <property type="protein sequence ID" value="CAD7004721.1"/>
    <property type="molecule type" value="Genomic_DNA"/>
</dbReference>
<organism evidence="4 5">
    <name type="scientific">Ceratitis capitata</name>
    <name type="common">Mediterranean fruit fly</name>
    <name type="synonym">Tephritis capitata</name>
    <dbReference type="NCBI Taxonomy" id="7213"/>
    <lineage>
        <taxon>Eukaryota</taxon>
        <taxon>Metazoa</taxon>
        <taxon>Ecdysozoa</taxon>
        <taxon>Arthropoda</taxon>
        <taxon>Hexapoda</taxon>
        <taxon>Insecta</taxon>
        <taxon>Pterygota</taxon>
        <taxon>Neoptera</taxon>
        <taxon>Endopterygota</taxon>
        <taxon>Diptera</taxon>
        <taxon>Brachycera</taxon>
        <taxon>Muscomorpha</taxon>
        <taxon>Tephritoidea</taxon>
        <taxon>Tephritidae</taxon>
        <taxon>Ceratitis</taxon>
        <taxon>Ceratitis</taxon>
    </lineage>
</organism>
<gene>
    <name evidence="4" type="ORF">CCAP1982_LOCUS13114</name>
</gene>
<dbReference type="InterPro" id="IPR007931">
    <property type="entry name" value="TsetseEP"/>
</dbReference>
<feature type="compositionally biased region" description="Low complexity" evidence="1">
    <location>
        <begin position="208"/>
        <end position="222"/>
    </location>
</feature>
<feature type="domain" description="Protein TsetseEP" evidence="3">
    <location>
        <begin position="58"/>
        <end position="177"/>
    </location>
</feature>
<keyword evidence="2" id="KW-0732">Signal</keyword>
<keyword evidence="5" id="KW-1185">Reference proteome</keyword>
<dbReference type="AlphaFoldDB" id="A0A811V1H5"/>
<evidence type="ECO:0000256" key="2">
    <source>
        <dbReference type="SAM" id="SignalP"/>
    </source>
</evidence>
<comment type="caution">
    <text evidence="4">The sequence shown here is derived from an EMBL/GenBank/DDBJ whole genome shotgun (WGS) entry which is preliminary data.</text>
</comment>
<evidence type="ECO:0000259" key="3">
    <source>
        <dbReference type="Pfam" id="PF05267"/>
    </source>
</evidence>
<feature type="signal peptide" evidence="2">
    <location>
        <begin position="1"/>
        <end position="25"/>
    </location>
</feature>
<evidence type="ECO:0000313" key="4">
    <source>
        <dbReference type="EMBL" id="CAD7004721.1"/>
    </source>
</evidence>
<dbReference type="KEGG" id="ccat:101450058"/>
<feature type="chain" id="PRO_5032858444" evidence="2">
    <location>
        <begin position="26"/>
        <end position="265"/>
    </location>
</feature>
<evidence type="ECO:0000313" key="5">
    <source>
        <dbReference type="Proteomes" id="UP000606786"/>
    </source>
</evidence>
<dbReference type="Proteomes" id="UP000606786">
    <property type="component" value="Unassembled WGS sequence"/>
</dbReference>
<proteinExistence type="predicted"/>
<reference evidence="4" key="1">
    <citation type="submission" date="2020-11" db="EMBL/GenBank/DDBJ databases">
        <authorList>
            <person name="Whitehead M."/>
        </authorList>
    </citation>
    <scope>NUCLEOTIDE SEQUENCE</scope>
    <source>
        <strain evidence="4">EGII</strain>
    </source>
</reference>
<sequence>MARRYQVVQLVIALLLAVGLQTTMAQVPQHNPAMLPSQRGLAHLLFTSRISALNPQVSVACFTDYIAHSNAISEAYGQDYKGCLLEASEERKHIDESSAVERREIVDASEAVCASLRACNKLNTTLELFNCHTKIGTENTKSSYSLSGNASEFATILQERYRLVDLHHQQCGQRAERRYVTDTAGNYNYLQGCLDGRLQPRLHLTTPSTVAATSSTTTTTTEAPPPPSSTTTTTPPPTVVYDELTTTQQTQNIQDQVAQILNLLN</sequence>
<name>A0A811V1H5_CERCA</name>
<protein>
    <submittedName>
        <fullName evidence="4">(Mediterranean fruit fly) hypothetical protein</fullName>
    </submittedName>
</protein>
<evidence type="ECO:0000256" key="1">
    <source>
        <dbReference type="SAM" id="MobiDB-lite"/>
    </source>
</evidence>
<feature type="compositionally biased region" description="Pro residues" evidence="1">
    <location>
        <begin position="223"/>
        <end position="237"/>
    </location>
</feature>
<dbReference type="Pfam" id="PF05267">
    <property type="entry name" value="DUF725"/>
    <property type="match status" value="1"/>
</dbReference>
<dbReference type="OrthoDB" id="8025893at2759"/>
<accession>A0A811V1H5</accession>
<feature type="region of interest" description="Disordered" evidence="1">
    <location>
        <begin position="208"/>
        <end position="237"/>
    </location>
</feature>